<dbReference type="UniPathway" id="UPA00588">
    <property type="reaction ID" value="UER00646"/>
</dbReference>
<dbReference type="HAMAP" id="MF_00004">
    <property type="entry name" value="Aden_phosphoribosyltr"/>
    <property type="match status" value="1"/>
</dbReference>
<dbReference type="PANTHER" id="PTHR32315">
    <property type="entry name" value="ADENINE PHOSPHORIBOSYLTRANSFERASE"/>
    <property type="match status" value="1"/>
</dbReference>
<comment type="similarity">
    <text evidence="5 11">Belongs to the purine/pyrimidine phosphoribosyltransferase family.</text>
</comment>
<evidence type="ECO:0000256" key="1">
    <source>
        <dbReference type="ARBA" id="ARBA00000868"/>
    </source>
</evidence>
<dbReference type="FunFam" id="3.40.50.2020:FF:000021">
    <property type="entry name" value="Adenine phosphoribosyltransferase"/>
    <property type="match status" value="1"/>
</dbReference>
<dbReference type="InterPro" id="IPR000836">
    <property type="entry name" value="PRTase_dom"/>
</dbReference>
<dbReference type="SUPFAM" id="SSF53271">
    <property type="entry name" value="PRTase-like"/>
    <property type="match status" value="1"/>
</dbReference>
<comment type="catalytic activity">
    <reaction evidence="1 11">
        <text>AMP + diphosphate = 5-phospho-alpha-D-ribose 1-diphosphate + adenine</text>
        <dbReference type="Rhea" id="RHEA:16609"/>
        <dbReference type="ChEBI" id="CHEBI:16708"/>
        <dbReference type="ChEBI" id="CHEBI:33019"/>
        <dbReference type="ChEBI" id="CHEBI:58017"/>
        <dbReference type="ChEBI" id="CHEBI:456215"/>
        <dbReference type="EC" id="2.4.2.7"/>
    </reaction>
</comment>
<comment type="function">
    <text evidence="2 11">Catalyzes a salvage reaction resulting in the formation of AMP, that is energically less costly than de novo synthesis.</text>
</comment>
<dbReference type="GO" id="GO:0003999">
    <property type="term" value="F:adenine phosphoribosyltransferase activity"/>
    <property type="evidence" value="ECO:0007669"/>
    <property type="project" value="UniProtKB-UniRule"/>
</dbReference>
<evidence type="ECO:0000256" key="10">
    <source>
        <dbReference type="ARBA" id="ARBA00022726"/>
    </source>
</evidence>
<gene>
    <name evidence="11" type="primary">apt</name>
    <name evidence="13" type="ORF">EDD33_1415</name>
</gene>
<comment type="subcellular location">
    <subcellularLocation>
        <location evidence="3 11">Cytoplasm</location>
    </subcellularLocation>
</comment>
<dbReference type="NCBIfam" id="TIGR01090">
    <property type="entry name" value="apt"/>
    <property type="match status" value="1"/>
</dbReference>
<dbReference type="GO" id="GO:0002055">
    <property type="term" value="F:adenine binding"/>
    <property type="evidence" value="ECO:0007669"/>
    <property type="project" value="TreeGrafter"/>
</dbReference>
<dbReference type="CDD" id="cd06223">
    <property type="entry name" value="PRTases_typeI"/>
    <property type="match status" value="1"/>
</dbReference>
<dbReference type="GO" id="GO:0006166">
    <property type="term" value="P:purine ribonucleoside salvage"/>
    <property type="evidence" value="ECO:0007669"/>
    <property type="project" value="UniProtKB-UniRule"/>
</dbReference>
<feature type="domain" description="Phosphoribosyltransferase" evidence="12">
    <location>
        <begin position="41"/>
        <end position="164"/>
    </location>
</feature>
<dbReference type="Proteomes" id="UP000281738">
    <property type="component" value="Unassembled WGS sequence"/>
</dbReference>
<dbReference type="NCBIfam" id="NF002634">
    <property type="entry name" value="PRK02304.1-3"/>
    <property type="match status" value="1"/>
</dbReference>
<keyword evidence="7 11" id="KW-0963">Cytoplasm</keyword>
<comment type="subunit">
    <text evidence="11">Homodimer.</text>
</comment>
<dbReference type="InterPro" id="IPR050054">
    <property type="entry name" value="UPRTase/APRTase"/>
</dbReference>
<dbReference type="InterPro" id="IPR005764">
    <property type="entry name" value="Ade_phspho_trans"/>
</dbReference>
<dbReference type="PANTHER" id="PTHR32315:SF3">
    <property type="entry name" value="ADENINE PHOSPHORIBOSYLTRANSFERASE"/>
    <property type="match status" value="1"/>
</dbReference>
<evidence type="ECO:0000256" key="3">
    <source>
        <dbReference type="ARBA" id="ARBA00004496"/>
    </source>
</evidence>
<evidence type="ECO:0000256" key="8">
    <source>
        <dbReference type="ARBA" id="ARBA00022676"/>
    </source>
</evidence>
<evidence type="ECO:0000256" key="7">
    <source>
        <dbReference type="ARBA" id="ARBA00022490"/>
    </source>
</evidence>
<dbReference type="EC" id="2.4.2.7" evidence="6 11"/>
<dbReference type="EMBL" id="RKHO01000001">
    <property type="protein sequence ID" value="ROR90570.1"/>
    <property type="molecule type" value="Genomic_DNA"/>
</dbReference>
<evidence type="ECO:0000256" key="2">
    <source>
        <dbReference type="ARBA" id="ARBA00003968"/>
    </source>
</evidence>
<dbReference type="GO" id="GO:0016208">
    <property type="term" value="F:AMP binding"/>
    <property type="evidence" value="ECO:0007669"/>
    <property type="project" value="TreeGrafter"/>
</dbReference>
<accession>A0A3N2CSQ6</accession>
<dbReference type="GO" id="GO:0005737">
    <property type="term" value="C:cytoplasm"/>
    <property type="evidence" value="ECO:0007669"/>
    <property type="project" value="UniProtKB-SubCell"/>
</dbReference>
<evidence type="ECO:0000256" key="11">
    <source>
        <dbReference type="HAMAP-Rule" id="MF_00004"/>
    </source>
</evidence>
<organism evidence="13 14">
    <name type="scientific">Nocardioides aurantiacus</name>
    <dbReference type="NCBI Taxonomy" id="86796"/>
    <lineage>
        <taxon>Bacteria</taxon>
        <taxon>Bacillati</taxon>
        <taxon>Actinomycetota</taxon>
        <taxon>Actinomycetes</taxon>
        <taxon>Propionibacteriales</taxon>
        <taxon>Nocardioidaceae</taxon>
        <taxon>Nocardioides</taxon>
    </lineage>
</organism>
<evidence type="ECO:0000259" key="12">
    <source>
        <dbReference type="Pfam" id="PF00156"/>
    </source>
</evidence>
<name>A0A3N2CSQ6_9ACTN</name>
<keyword evidence="14" id="KW-1185">Reference proteome</keyword>
<comment type="pathway">
    <text evidence="4 11">Purine metabolism; AMP biosynthesis via salvage pathway; AMP from adenine: step 1/1.</text>
</comment>
<dbReference type="GO" id="GO:0044209">
    <property type="term" value="P:AMP salvage"/>
    <property type="evidence" value="ECO:0007669"/>
    <property type="project" value="UniProtKB-UniRule"/>
</dbReference>
<dbReference type="Gene3D" id="3.40.50.2020">
    <property type="match status" value="1"/>
</dbReference>
<evidence type="ECO:0000256" key="4">
    <source>
        <dbReference type="ARBA" id="ARBA00004659"/>
    </source>
</evidence>
<dbReference type="NCBIfam" id="NF002636">
    <property type="entry name" value="PRK02304.1-5"/>
    <property type="match status" value="1"/>
</dbReference>
<dbReference type="RefSeq" id="WP_211332451.1">
    <property type="nucleotide sequence ID" value="NZ_RKHO01000001.1"/>
</dbReference>
<dbReference type="GO" id="GO:0006168">
    <property type="term" value="P:adenine salvage"/>
    <property type="evidence" value="ECO:0007669"/>
    <property type="project" value="InterPro"/>
</dbReference>
<evidence type="ECO:0000256" key="9">
    <source>
        <dbReference type="ARBA" id="ARBA00022679"/>
    </source>
</evidence>
<dbReference type="InterPro" id="IPR029057">
    <property type="entry name" value="PRTase-like"/>
</dbReference>
<keyword evidence="8 11" id="KW-0328">Glycosyltransferase</keyword>
<evidence type="ECO:0000313" key="13">
    <source>
        <dbReference type="EMBL" id="ROR90570.1"/>
    </source>
</evidence>
<sequence>MTSLPATGALSAEIDRLVRDVEGFPKAGVTFKDITPLLDDHAAFTAVVQALADAGRDAEGRVVVDKVVGMEARGFILAAPVALALGVGFVPVRKPGKLPHETRSVSYELEYGQETLEMHLDALDEGDRVLVVDDVLATGGTAAATVSLVEQGGGTVAGLAVLMELGFLPGRETVGALPLTVLHTV</sequence>
<evidence type="ECO:0000256" key="5">
    <source>
        <dbReference type="ARBA" id="ARBA00008391"/>
    </source>
</evidence>
<comment type="caution">
    <text evidence="13">The sequence shown here is derived from an EMBL/GenBank/DDBJ whole genome shotgun (WGS) entry which is preliminary data.</text>
</comment>
<reference evidence="13 14" key="1">
    <citation type="submission" date="2018-11" db="EMBL/GenBank/DDBJ databases">
        <title>Sequencing the genomes of 1000 actinobacteria strains.</title>
        <authorList>
            <person name="Klenk H.-P."/>
        </authorList>
    </citation>
    <scope>NUCLEOTIDE SEQUENCE [LARGE SCALE GENOMIC DNA]</scope>
    <source>
        <strain evidence="13 14">DSM 12652</strain>
    </source>
</reference>
<keyword evidence="9 11" id="KW-0808">Transferase</keyword>
<evidence type="ECO:0000313" key="14">
    <source>
        <dbReference type="Proteomes" id="UP000281738"/>
    </source>
</evidence>
<dbReference type="AlphaFoldDB" id="A0A3N2CSQ6"/>
<keyword evidence="10 11" id="KW-0660">Purine salvage</keyword>
<protein>
    <recommendedName>
        <fullName evidence="6 11">Adenine phosphoribosyltransferase</fullName>
        <shortName evidence="11">APRT</shortName>
        <ecNumber evidence="6 11">2.4.2.7</ecNumber>
    </recommendedName>
</protein>
<proteinExistence type="inferred from homology"/>
<dbReference type="Pfam" id="PF00156">
    <property type="entry name" value="Pribosyltran"/>
    <property type="match status" value="1"/>
</dbReference>
<evidence type="ECO:0000256" key="6">
    <source>
        <dbReference type="ARBA" id="ARBA00011893"/>
    </source>
</evidence>